<name>A0A8J7ASR7_9CYAN</name>
<dbReference type="Proteomes" id="UP000636505">
    <property type="component" value="Unassembled WGS sequence"/>
</dbReference>
<accession>A0A8J7ASR7</accession>
<dbReference type="GO" id="GO:0003677">
    <property type="term" value="F:DNA binding"/>
    <property type="evidence" value="ECO:0007669"/>
    <property type="project" value="InterPro"/>
</dbReference>
<protein>
    <submittedName>
        <fullName evidence="2">Helix-turn-helix domain-containing protein</fullName>
    </submittedName>
</protein>
<organism evidence="2 3">
    <name type="scientific">Vasconcelosia minhoensis LEGE 07310</name>
    <dbReference type="NCBI Taxonomy" id="915328"/>
    <lineage>
        <taxon>Bacteria</taxon>
        <taxon>Bacillati</taxon>
        <taxon>Cyanobacteriota</taxon>
        <taxon>Cyanophyceae</taxon>
        <taxon>Nodosilineales</taxon>
        <taxon>Cymatolegaceae</taxon>
        <taxon>Vasconcelosia</taxon>
        <taxon>Vasconcelosia minhoensis</taxon>
    </lineage>
</organism>
<dbReference type="EMBL" id="JADEXG010000065">
    <property type="protein sequence ID" value="MBE9079695.1"/>
    <property type="molecule type" value="Genomic_DNA"/>
</dbReference>
<keyword evidence="3" id="KW-1185">Reference proteome</keyword>
<dbReference type="InterPro" id="IPR010982">
    <property type="entry name" value="Lambda_DNA-bd_dom_sf"/>
</dbReference>
<dbReference type="CDD" id="cd00093">
    <property type="entry name" value="HTH_XRE"/>
    <property type="match status" value="1"/>
</dbReference>
<proteinExistence type="predicted"/>
<feature type="domain" description="HTH cro/C1-type" evidence="1">
    <location>
        <begin position="14"/>
        <end position="65"/>
    </location>
</feature>
<reference evidence="2" key="1">
    <citation type="submission" date="2020-10" db="EMBL/GenBank/DDBJ databases">
        <authorList>
            <person name="Castelo-Branco R."/>
            <person name="Eusebio N."/>
            <person name="Adriana R."/>
            <person name="Vieira A."/>
            <person name="Brugerolle De Fraissinette N."/>
            <person name="Rezende De Castro R."/>
            <person name="Schneider M.P."/>
            <person name="Vasconcelos V."/>
            <person name="Leao P.N."/>
        </authorList>
    </citation>
    <scope>NUCLEOTIDE SEQUENCE</scope>
    <source>
        <strain evidence="2">LEGE 07310</strain>
    </source>
</reference>
<evidence type="ECO:0000259" key="1">
    <source>
        <dbReference type="PROSITE" id="PS50943"/>
    </source>
</evidence>
<dbReference type="InterPro" id="IPR001387">
    <property type="entry name" value="Cro/C1-type_HTH"/>
</dbReference>
<dbReference type="Gene3D" id="1.10.260.40">
    <property type="entry name" value="lambda repressor-like DNA-binding domains"/>
    <property type="match status" value="1"/>
</dbReference>
<dbReference type="PROSITE" id="PS50943">
    <property type="entry name" value="HTH_CROC1"/>
    <property type="match status" value="1"/>
</dbReference>
<dbReference type="Pfam" id="PF01381">
    <property type="entry name" value="HTH_3"/>
    <property type="match status" value="1"/>
</dbReference>
<comment type="caution">
    <text evidence="2">The sequence shown here is derived from an EMBL/GenBank/DDBJ whole genome shotgun (WGS) entry which is preliminary data.</text>
</comment>
<dbReference type="SUPFAM" id="SSF47413">
    <property type="entry name" value="lambda repressor-like DNA-binding domains"/>
    <property type="match status" value="1"/>
</dbReference>
<evidence type="ECO:0000313" key="3">
    <source>
        <dbReference type="Proteomes" id="UP000636505"/>
    </source>
</evidence>
<sequence>MMSISVGTRLDPIAIRQGLALSQERLGALLRVSPKTVSRWERAERRPTDEALLRKMAKLQEIVDLGSRVYQPDGLREFLSTPLPLFGGRSGLDLIGLGEFEPVIAALAADFEGTGF</sequence>
<gene>
    <name evidence="2" type="ORF">IQ241_20770</name>
</gene>
<evidence type="ECO:0000313" key="2">
    <source>
        <dbReference type="EMBL" id="MBE9079695.1"/>
    </source>
</evidence>
<dbReference type="AlphaFoldDB" id="A0A8J7ASR7"/>